<gene>
    <name evidence="1" type="ORF">RhiirC2_764508</name>
</gene>
<evidence type="ECO:0000313" key="1">
    <source>
        <dbReference type="EMBL" id="PKK56004.1"/>
    </source>
</evidence>
<protein>
    <submittedName>
        <fullName evidence="1">Uncharacterized protein</fullName>
    </submittedName>
</protein>
<name>A0A2N1M2X6_9GLOM</name>
<organism evidence="1 2">
    <name type="scientific">Rhizophagus irregularis</name>
    <dbReference type="NCBI Taxonomy" id="588596"/>
    <lineage>
        <taxon>Eukaryota</taxon>
        <taxon>Fungi</taxon>
        <taxon>Fungi incertae sedis</taxon>
        <taxon>Mucoromycota</taxon>
        <taxon>Glomeromycotina</taxon>
        <taxon>Glomeromycetes</taxon>
        <taxon>Glomerales</taxon>
        <taxon>Glomeraceae</taxon>
        <taxon>Rhizophagus</taxon>
    </lineage>
</organism>
<dbReference type="EMBL" id="LLXL01006368">
    <property type="protein sequence ID" value="PKK56004.1"/>
    <property type="molecule type" value="Genomic_DNA"/>
</dbReference>
<reference evidence="1 2" key="2">
    <citation type="submission" date="2017-10" db="EMBL/GenBank/DDBJ databases">
        <title>Extensive intraspecific genome diversity in a model arbuscular mycorrhizal fungus.</title>
        <authorList>
            <person name="Chen E.C.H."/>
            <person name="Morin E."/>
            <person name="Baudet D."/>
            <person name="Noel J."/>
            <person name="Ndikumana S."/>
            <person name="Charron P."/>
            <person name="St-Onge C."/>
            <person name="Giorgi J."/>
            <person name="Grigoriev I.V."/>
            <person name="Roux C."/>
            <person name="Martin F.M."/>
            <person name="Corradi N."/>
        </authorList>
    </citation>
    <scope>NUCLEOTIDE SEQUENCE [LARGE SCALE GENOMIC DNA]</scope>
    <source>
        <strain evidence="1 2">C2</strain>
    </source>
</reference>
<evidence type="ECO:0000313" key="2">
    <source>
        <dbReference type="Proteomes" id="UP000233469"/>
    </source>
</evidence>
<reference evidence="1 2" key="1">
    <citation type="submission" date="2016-04" db="EMBL/GenBank/DDBJ databases">
        <title>Genome analyses suggest a sexual origin of heterokaryosis in a supposedly ancient asexual fungus.</title>
        <authorList>
            <person name="Ropars J."/>
            <person name="Sedzielewska K."/>
            <person name="Noel J."/>
            <person name="Charron P."/>
            <person name="Farinelli L."/>
            <person name="Marton T."/>
            <person name="Kruger M."/>
            <person name="Pelin A."/>
            <person name="Brachmann A."/>
            <person name="Corradi N."/>
        </authorList>
    </citation>
    <scope>NUCLEOTIDE SEQUENCE [LARGE SCALE GENOMIC DNA]</scope>
    <source>
        <strain evidence="1 2">C2</strain>
    </source>
</reference>
<dbReference type="VEuPathDB" id="FungiDB:RhiirA1_455647"/>
<sequence>KIYTIVNIKESIIALERDVTKIHQNLKTIAREIYHLYTTMAPEDFEKMLRSDN</sequence>
<dbReference type="AlphaFoldDB" id="A0A2N1M2X6"/>
<accession>A0A2N1M2X6</accession>
<proteinExistence type="predicted"/>
<comment type="caution">
    <text evidence="1">The sequence shown here is derived from an EMBL/GenBank/DDBJ whole genome shotgun (WGS) entry which is preliminary data.</text>
</comment>
<dbReference type="Proteomes" id="UP000233469">
    <property type="component" value="Unassembled WGS sequence"/>
</dbReference>
<dbReference type="VEuPathDB" id="FungiDB:FUN_002670"/>
<feature type="non-terminal residue" evidence="1">
    <location>
        <position position="1"/>
    </location>
</feature>
<dbReference type="VEuPathDB" id="FungiDB:RhiirFUN_012375"/>